<feature type="transmembrane region" description="Helical" evidence="8">
    <location>
        <begin position="114"/>
        <end position="133"/>
    </location>
</feature>
<dbReference type="GeneID" id="90532168"/>
<protein>
    <recommendedName>
        <fullName evidence="8">Putative manganese efflux pump MntP</fullName>
    </recommendedName>
</protein>
<evidence type="ECO:0000256" key="2">
    <source>
        <dbReference type="ARBA" id="ARBA00022475"/>
    </source>
</evidence>
<evidence type="ECO:0000256" key="6">
    <source>
        <dbReference type="ARBA" id="ARBA00023136"/>
    </source>
</evidence>
<dbReference type="InterPro" id="IPR003810">
    <property type="entry name" value="Mntp/YtaF"/>
</dbReference>
<keyword evidence="6 8" id="KW-0472">Membrane</keyword>
<evidence type="ECO:0000313" key="10">
    <source>
        <dbReference type="Proteomes" id="UP001524473"/>
    </source>
</evidence>
<gene>
    <name evidence="8" type="primary">mntP</name>
    <name evidence="9" type="ORF">NE695_09930</name>
</gene>
<feature type="transmembrane region" description="Helical" evidence="8">
    <location>
        <begin position="68"/>
        <end position="85"/>
    </location>
</feature>
<keyword evidence="7 8" id="KW-0464">Manganese</keyword>
<dbReference type="PANTHER" id="PTHR35529">
    <property type="entry name" value="MANGANESE EFFLUX PUMP MNTP-RELATED"/>
    <property type="match status" value="1"/>
</dbReference>
<dbReference type="EMBL" id="JANFZH010000021">
    <property type="protein sequence ID" value="MCQ4840229.1"/>
    <property type="molecule type" value="Genomic_DNA"/>
</dbReference>
<keyword evidence="5 8" id="KW-0406">Ion transport</keyword>
<dbReference type="HAMAP" id="MF_01521">
    <property type="entry name" value="MntP_pump"/>
    <property type="match status" value="1"/>
</dbReference>
<comment type="similarity">
    <text evidence="8">Belongs to the MntP (TC 9.B.29) family.</text>
</comment>
<sequence length="193" mass="20007">MGFLELFLIALGLAMDAFAVAVCKGLGMRRATPRKMVLVGLYFGLFQAGMPLVGYFVGVQFSSAIRSVDHWIAFGLLSVIGVNMLKEAVKGCAGCSECDAAGTGADLSVRSMTALAVATSIDALAVGVGFAFLNTPILPAAACIGIVAFFLSMLGVKIGNLFGAKFKSKAEIAGGLILILMGVKILLEHLDVL</sequence>
<evidence type="ECO:0000256" key="7">
    <source>
        <dbReference type="ARBA" id="ARBA00023211"/>
    </source>
</evidence>
<dbReference type="Proteomes" id="UP001524473">
    <property type="component" value="Unassembled WGS sequence"/>
</dbReference>
<evidence type="ECO:0000256" key="8">
    <source>
        <dbReference type="HAMAP-Rule" id="MF_01521"/>
    </source>
</evidence>
<keyword evidence="4 8" id="KW-1133">Transmembrane helix</keyword>
<keyword evidence="1 8" id="KW-0813">Transport</keyword>
<reference evidence="9 10" key="1">
    <citation type="submission" date="2022-06" db="EMBL/GenBank/DDBJ databases">
        <title>Isolation of gut microbiota from human fecal samples.</title>
        <authorList>
            <person name="Pamer E.G."/>
            <person name="Barat B."/>
            <person name="Waligurski E."/>
            <person name="Medina S."/>
            <person name="Paddock L."/>
            <person name="Mostad J."/>
        </authorList>
    </citation>
    <scope>NUCLEOTIDE SEQUENCE [LARGE SCALE GENOMIC DNA]</scope>
    <source>
        <strain evidence="9 10">DFI.9.73</strain>
    </source>
</reference>
<feature type="transmembrane region" description="Helical" evidence="8">
    <location>
        <begin position="139"/>
        <end position="158"/>
    </location>
</feature>
<accession>A0ABT1S008</accession>
<dbReference type="RefSeq" id="WP_066863189.1">
    <property type="nucleotide sequence ID" value="NZ_CABKVV010000013.1"/>
</dbReference>
<evidence type="ECO:0000256" key="1">
    <source>
        <dbReference type="ARBA" id="ARBA00022448"/>
    </source>
</evidence>
<keyword evidence="10" id="KW-1185">Reference proteome</keyword>
<evidence type="ECO:0000313" key="9">
    <source>
        <dbReference type="EMBL" id="MCQ4840229.1"/>
    </source>
</evidence>
<evidence type="ECO:0000256" key="5">
    <source>
        <dbReference type="ARBA" id="ARBA00023065"/>
    </source>
</evidence>
<proteinExistence type="inferred from homology"/>
<comment type="caution">
    <text evidence="9">The sequence shown here is derived from an EMBL/GenBank/DDBJ whole genome shotgun (WGS) entry which is preliminary data.</text>
</comment>
<keyword evidence="3 8" id="KW-0812">Transmembrane</keyword>
<keyword evidence="2 8" id="KW-1003">Cell membrane</keyword>
<dbReference type="Pfam" id="PF02659">
    <property type="entry name" value="Mntp"/>
    <property type="match status" value="1"/>
</dbReference>
<name>A0ABT1S008_9FIRM</name>
<organism evidence="9 10">
    <name type="scientific">Neglectibacter timonensis</name>
    <dbReference type="NCBI Taxonomy" id="1776382"/>
    <lineage>
        <taxon>Bacteria</taxon>
        <taxon>Bacillati</taxon>
        <taxon>Bacillota</taxon>
        <taxon>Clostridia</taxon>
        <taxon>Eubacteriales</taxon>
        <taxon>Oscillospiraceae</taxon>
        <taxon>Neglectibacter</taxon>
    </lineage>
</organism>
<feature type="transmembrane region" description="Helical" evidence="8">
    <location>
        <begin position="170"/>
        <end position="187"/>
    </location>
</feature>
<feature type="transmembrane region" description="Helical" evidence="8">
    <location>
        <begin position="6"/>
        <end position="27"/>
    </location>
</feature>
<dbReference type="InterPro" id="IPR022929">
    <property type="entry name" value="Put_MntP"/>
</dbReference>
<comment type="subcellular location">
    <subcellularLocation>
        <location evidence="8">Cell membrane</location>
        <topology evidence="8">Multi-pass membrane protein</topology>
    </subcellularLocation>
</comment>
<dbReference type="PANTHER" id="PTHR35529:SF1">
    <property type="entry name" value="MANGANESE EFFLUX PUMP MNTP-RELATED"/>
    <property type="match status" value="1"/>
</dbReference>
<feature type="transmembrane region" description="Helical" evidence="8">
    <location>
        <begin position="39"/>
        <end position="62"/>
    </location>
</feature>
<evidence type="ECO:0000256" key="4">
    <source>
        <dbReference type="ARBA" id="ARBA00022989"/>
    </source>
</evidence>
<comment type="function">
    <text evidence="8">Probably functions as a manganese efflux pump.</text>
</comment>
<evidence type="ECO:0000256" key="3">
    <source>
        <dbReference type="ARBA" id="ARBA00022692"/>
    </source>
</evidence>